<sequence length="237" mass="27010">MKLEDVLILLGLLGCIYGIVLFIRSFFKKTPKKPGILIFIGSFLIMLSGGALMNTYEEKEKNSRTTFSQESTTFSFSESTYNEPVSSEPTSDNNVSREFTNALESAKNYLKFTNLSKEGLYNQLIFDKYPEEAAKYATETIQADWKEHAIGSANNYLTYSAFSQESLSSQLTFDKYTEDEIRYALENIEVNWEEQALQSARQLQSFTPLSNQALYDQLIFSGFTEEQADYALKNLSE</sequence>
<feature type="transmembrane region" description="Helical" evidence="2">
    <location>
        <begin position="6"/>
        <end position="23"/>
    </location>
</feature>
<reference evidence="4 5" key="1">
    <citation type="submission" date="2024-03" db="EMBL/GenBank/DDBJ databases">
        <title>The Genome Sequence of Enterococcus sp. DIV2402.</title>
        <authorList>
            <consortium name="The Broad Institute Genomics Platform"/>
            <consortium name="The Broad Institute Microbial Omics Core"/>
            <consortium name="The Broad Institute Genomic Center for Infectious Diseases"/>
            <person name="Earl A."/>
            <person name="Manson A."/>
            <person name="Gilmore M."/>
            <person name="Schwartman J."/>
            <person name="Shea T."/>
            <person name="Abouelleil A."/>
            <person name="Cao P."/>
            <person name="Chapman S."/>
            <person name="Cusick C."/>
            <person name="Young S."/>
            <person name="Neafsey D."/>
            <person name="Nusbaum C."/>
            <person name="Birren B."/>
        </authorList>
    </citation>
    <scope>NUCLEOTIDE SEQUENCE [LARGE SCALE GENOMIC DNA]</scope>
    <source>
        <strain evidence="4 5">DIV2402</strain>
    </source>
</reference>
<dbReference type="InterPro" id="IPR011434">
    <property type="entry name" value="Ltp-like_HTH"/>
</dbReference>
<protein>
    <recommendedName>
        <fullName evidence="3">Putative host cell surface-exposed lipoprotein Ltp-like HTH region domain-containing protein</fullName>
    </recommendedName>
</protein>
<feature type="transmembrane region" description="Helical" evidence="2">
    <location>
        <begin position="35"/>
        <end position="56"/>
    </location>
</feature>
<feature type="domain" description="Putative host cell surface-exposed lipoprotein Ltp-like HTH region" evidence="3">
    <location>
        <begin position="144"/>
        <end position="188"/>
    </location>
</feature>
<evidence type="ECO:0000256" key="1">
    <source>
        <dbReference type="SAM" id="MobiDB-lite"/>
    </source>
</evidence>
<dbReference type="RefSeq" id="WP_207940512.1">
    <property type="nucleotide sequence ID" value="NZ_CP147251.1"/>
</dbReference>
<feature type="compositionally biased region" description="Low complexity" evidence="1">
    <location>
        <begin position="65"/>
        <end position="80"/>
    </location>
</feature>
<evidence type="ECO:0000313" key="5">
    <source>
        <dbReference type="Proteomes" id="UP000664701"/>
    </source>
</evidence>
<feature type="domain" description="Putative host cell surface-exposed lipoprotein Ltp-like HTH region" evidence="3">
    <location>
        <begin position="100"/>
        <end position="139"/>
    </location>
</feature>
<evidence type="ECO:0000313" key="4">
    <source>
        <dbReference type="EMBL" id="WYJ77345.1"/>
    </source>
</evidence>
<proteinExistence type="predicted"/>
<keyword evidence="2" id="KW-0472">Membrane</keyword>
<organism evidence="4 5">
    <name type="scientific">Candidatus Enterococcus lowellii</name>
    <dbReference type="NCBI Taxonomy" id="2230877"/>
    <lineage>
        <taxon>Bacteria</taxon>
        <taxon>Bacillati</taxon>
        <taxon>Bacillota</taxon>
        <taxon>Bacilli</taxon>
        <taxon>Lactobacillales</taxon>
        <taxon>Enterococcaceae</taxon>
        <taxon>Enterococcus</taxon>
    </lineage>
</organism>
<accession>A0ABZ2SQR6</accession>
<dbReference type="Pfam" id="PF07553">
    <property type="entry name" value="Lipoprotein_Ltp"/>
    <property type="match status" value="3"/>
</dbReference>
<evidence type="ECO:0000256" key="2">
    <source>
        <dbReference type="SAM" id="Phobius"/>
    </source>
</evidence>
<feature type="compositionally biased region" description="Polar residues" evidence="1">
    <location>
        <begin position="81"/>
        <end position="94"/>
    </location>
</feature>
<keyword evidence="2" id="KW-0812">Transmembrane</keyword>
<feature type="domain" description="Putative host cell surface-exposed lipoprotein Ltp-like HTH region" evidence="3">
    <location>
        <begin position="191"/>
        <end position="235"/>
    </location>
</feature>
<dbReference type="Gene3D" id="1.10.10.10">
    <property type="entry name" value="Winged helix-like DNA-binding domain superfamily/Winged helix DNA-binding domain"/>
    <property type="match status" value="3"/>
</dbReference>
<feature type="region of interest" description="Disordered" evidence="1">
    <location>
        <begin position="62"/>
        <end position="94"/>
    </location>
</feature>
<name>A0ABZ2SQR6_9ENTE</name>
<evidence type="ECO:0000259" key="3">
    <source>
        <dbReference type="Pfam" id="PF07553"/>
    </source>
</evidence>
<gene>
    <name evidence="4" type="ORF">DOK78_001983</name>
</gene>
<dbReference type="InterPro" id="IPR036388">
    <property type="entry name" value="WH-like_DNA-bd_sf"/>
</dbReference>
<keyword evidence="5" id="KW-1185">Reference proteome</keyword>
<keyword evidence="2" id="KW-1133">Transmembrane helix</keyword>
<dbReference type="EMBL" id="CP147251">
    <property type="protein sequence ID" value="WYJ77345.1"/>
    <property type="molecule type" value="Genomic_DNA"/>
</dbReference>
<dbReference type="Proteomes" id="UP000664701">
    <property type="component" value="Chromosome"/>
</dbReference>